<evidence type="ECO:0000313" key="5">
    <source>
        <dbReference type="Proteomes" id="UP000642748"/>
    </source>
</evidence>
<keyword evidence="5" id="KW-1185">Reference proteome</keyword>
<sequence length="104" mass="10280">MSNVMGGRSVPGGQPVPGGQSVPARSNGFSVTGLVLGIVGIFVAQVILGPLAIIFGAIGWNRANHGAKGKGLSIAAVVLGIVDLILLGVVLGGLGSNNGFAWHI</sequence>
<name>A0A8J3QN13_9ACTN</name>
<dbReference type="AlphaFoldDB" id="A0A8J3QN13"/>
<comment type="caution">
    <text evidence="4">The sequence shown here is derived from an EMBL/GenBank/DDBJ whole genome shotgun (WGS) entry which is preliminary data.</text>
</comment>
<evidence type="ECO:0000256" key="2">
    <source>
        <dbReference type="SAM" id="Phobius"/>
    </source>
</evidence>
<keyword evidence="2" id="KW-0472">Membrane</keyword>
<accession>A0A8J3QN13</accession>
<dbReference type="RefSeq" id="WP_239133392.1">
    <property type="nucleotide sequence ID" value="NZ_BONZ01000012.1"/>
</dbReference>
<keyword evidence="2" id="KW-1133">Transmembrane helix</keyword>
<feature type="domain" description="DUF4190" evidence="3">
    <location>
        <begin position="30"/>
        <end position="89"/>
    </location>
</feature>
<dbReference type="Proteomes" id="UP000642748">
    <property type="component" value="Unassembled WGS sequence"/>
</dbReference>
<organism evidence="4 5">
    <name type="scientific">Rugosimonospora africana</name>
    <dbReference type="NCBI Taxonomy" id="556532"/>
    <lineage>
        <taxon>Bacteria</taxon>
        <taxon>Bacillati</taxon>
        <taxon>Actinomycetota</taxon>
        <taxon>Actinomycetes</taxon>
        <taxon>Micromonosporales</taxon>
        <taxon>Micromonosporaceae</taxon>
        <taxon>Rugosimonospora</taxon>
    </lineage>
</organism>
<dbReference type="EMBL" id="BONZ01000012">
    <property type="protein sequence ID" value="GIH12919.1"/>
    <property type="molecule type" value="Genomic_DNA"/>
</dbReference>
<feature type="transmembrane region" description="Helical" evidence="2">
    <location>
        <begin position="72"/>
        <end position="94"/>
    </location>
</feature>
<dbReference type="Pfam" id="PF13828">
    <property type="entry name" value="DUF4190"/>
    <property type="match status" value="1"/>
</dbReference>
<evidence type="ECO:0000313" key="4">
    <source>
        <dbReference type="EMBL" id="GIH12919.1"/>
    </source>
</evidence>
<reference evidence="4" key="1">
    <citation type="submission" date="2021-01" db="EMBL/GenBank/DDBJ databases">
        <title>Whole genome shotgun sequence of Rugosimonospora africana NBRC 104875.</title>
        <authorList>
            <person name="Komaki H."/>
            <person name="Tamura T."/>
        </authorList>
    </citation>
    <scope>NUCLEOTIDE SEQUENCE</scope>
    <source>
        <strain evidence="4">NBRC 104875</strain>
    </source>
</reference>
<evidence type="ECO:0000256" key="1">
    <source>
        <dbReference type="SAM" id="MobiDB-lite"/>
    </source>
</evidence>
<protein>
    <recommendedName>
        <fullName evidence="3">DUF4190 domain-containing protein</fullName>
    </recommendedName>
</protein>
<dbReference type="InterPro" id="IPR025241">
    <property type="entry name" value="DUF4190"/>
</dbReference>
<keyword evidence="2" id="KW-0812">Transmembrane</keyword>
<feature type="region of interest" description="Disordered" evidence="1">
    <location>
        <begin position="1"/>
        <end position="21"/>
    </location>
</feature>
<gene>
    <name evidence="4" type="ORF">Raf01_10910</name>
</gene>
<feature type="transmembrane region" description="Helical" evidence="2">
    <location>
        <begin position="34"/>
        <end position="60"/>
    </location>
</feature>
<proteinExistence type="predicted"/>
<evidence type="ECO:0000259" key="3">
    <source>
        <dbReference type="Pfam" id="PF13828"/>
    </source>
</evidence>